<name>A0A1F5EDY9_9BACT</name>
<dbReference type="EMBL" id="MEZV01000056">
    <property type="protein sequence ID" value="OGD65571.1"/>
    <property type="molecule type" value="Genomic_DNA"/>
</dbReference>
<comment type="caution">
    <text evidence="1">The sequence shown here is derived from an EMBL/GenBank/DDBJ whole genome shotgun (WGS) entry which is preliminary data.</text>
</comment>
<gene>
    <name evidence="1" type="ORF">A3F08_02800</name>
</gene>
<organism evidence="1 2">
    <name type="scientific">Candidatus Berkelbacteria bacterium RIFCSPHIGHO2_12_FULL_36_9</name>
    <dbReference type="NCBI Taxonomy" id="1797469"/>
    <lineage>
        <taxon>Bacteria</taxon>
        <taxon>Candidatus Berkelbacteria</taxon>
    </lineage>
</organism>
<evidence type="ECO:0000313" key="1">
    <source>
        <dbReference type="EMBL" id="OGD65571.1"/>
    </source>
</evidence>
<sequence length="69" mass="7759">MTLKDLPFGGSHVYHVSQKVCLSAVCESRIVIISGEVGRCENGHLVDLDELQELFPEDETPIEFEEIKK</sequence>
<dbReference type="AlphaFoldDB" id="A0A1F5EDY9"/>
<dbReference type="Proteomes" id="UP000176451">
    <property type="component" value="Unassembled WGS sequence"/>
</dbReference>
<evidence type="ECO:0000313" key="2">
    <source>
        <dbReference type="Proteomes" id="UP000176451"/>
    </source>
</evidence>
<protein>
    <submittedName>
        <fullName evidence="1">Uncharacterized protein</fullName>
    </submittedName>
</protein>
<proteinExistence type="predicted"/>
<reference evidence="1 2" key="1">
    <citation type="journal article" date="2016" name="Nat. Commun.">
        <title>Thousands of microbial genomes shed light on interconnected biogeochemical processes in an aquifer system.</title>
        <authorList>
            <person name="Anantharaman K."/>
            <person name="Brown C.T."/>
            <person name="Hug L.A."/>
            <person name="Sharon I."/>
            <person name="Castelle C.J."/>
            <person name="Probst A.J."/>
            <person name="Thomas B.C."/>
            <person name="Singh A."/>
            <person name="Wilkins M.J."/>
            <person name="Karaoz U."/>
            <person name="Brodie E.L."/>
            <person name="Williams K.H."/>
            <person name="Hubbard S.S."/>
            <person name="Banfield J.F."/>
        </authorList>
    </citation>
    <scope>NUCLEOTIDE SEQUENCE [LARGE SCALE GENOMIC DNA]</scope>
</reference>
<accession>A0A1F5EDY9</accession>